<keyword evidence="2" id="KW-0472">Membrane</keyword>
<sequence>MAEALDPSAPSLAAVALATSAAIFLGTVPLLQMDAVSRLVLSPDRLRAKRRSEQTYRFRKALDVKTAELRSYVQGNEPSAFKYNPKEEELGTDLLTKEEEYDALVGEILDKTKQTPSIVAIDQDPQDERSTREWYLWLAFPPEEGGGGSEEKAKNKWRRVQVPLIPLTQKLADKFEDALSSTALCFVTDASGGLGSEIVGRTAAECGAGAALIKEPAWILSFASLVASNVLSKSKMERALFALCRLDAWRVRDSVGECRTVIFTLPGQSCSPTLTPLLQKAFPHERHVFAYDSCAEAIRRGIALRRGGKRPSAAAAPDGGTGNASVFAEIAVMPQAVTATAPLSPLRTVSKIANALATLPTDHADTAEAWMASIDRVLSMKADEADNGYLPFVCRMGFLMGRTGQLGNGDVDVSELALTNVLQYVTGTRSRPPKAEVLDAAREVLRAMKEECEALVVDVKLTDAQVKAVEDFAFEHKGILIQDKTLLDTVQPKKEWSLKAAKKLTGCACCGPEEEEDEDEAGAGAAGGAGPSNARGIDMSVPGAGAIGLKQRTGASSSSARRSSYVDGKSTFAFDPTKFS</sequence>
<evidence type="ECO:0000256" key="1">
    <source>
        <dbReference type="SAM" id="MobiDB-lite"/>
    </source>
</evidence>
<feature type="transmembrane region" description="Helical" evidence="2">
    <location>
        <begin position="12"/>
        <end position="31"/>
    </location>
</feature>
<keyword evidence="2" id="KW-0812">Transmembrane</keyword>
<dbReference type="AlphaFoldDB" id="A0A7S4I385"/>
<protein>
    <submittedName>
        <fullName evidence="3">Uncharacterized protein</fullName>
    </submittedName>
</protein>
<reference evidence="3" key="1">
    <citation type="submission" date="2021-01" db="EMBL/GenBank/DDBJ databases">
        <authorList>
            <person name="Corre E."/>
            <person name="Pelletier E."/>
            <person name="Niang G."/>
            <person name="Scheremetjew M."/>
            <person name="Finn R."/>
            <person name="Kale V."/>
            <person name="Holt S."/>
            <person name="Cochrane G."/>
            <person name="Meng A."/>
            <person name="Brown T."/>
            <person name="Cohen L."/>
        </authorList>
    </citation>
    <scope>NUCLEOTIDE SEQUENCE</scope>
    <source>
        <strain evidence="3">Isolate 1302-5</strain>
    </source>
</reference>
<evidence type="ECO:0000313" key="3">
    <source>
        <dbReference type="EMBL" id="CAE2216937.1"/>
    </source>
</evidence>
<evidence type="ECO:0000256" key="2">
    <source>
        <dbReference type="SAM" id="Phobius"/>
    </source>
</evidence>
<gene>
    <name evidence="3" type="ORF">OAUR00152_LOCUS6821</name>
</gene>
<keyword evidence="2" id="KW-1133">Transmembrane helix</keyword>
<feature type="region of interest" description="Disordered" evidence="1">
    <location>
        <begin position="512"/>
        <end position="541"/>
    </location>
</feature>
<proteinExistence type="predicted"/>
<dbReference type="EMBL" id="HBKQ01010091">
    <property type="protein sequence ID" value="CAE2216937.1"/>
    <property type="molecule type" value="Transcribed_RNA"/>
</dbReference>
<organism evidence="3">
    <name type="scientific">Odontella aurita</name>
    <dbReference type="NCBI Taxonomy" id="265563"/>
    <lineage>
        <taxon>Eukaryota</taxon>
        <taxon>Sar</taxon>
        <taxon>Stramenopiles</taxon>
        <taxon>Ochrophyta</taxon>
        <taxon>Bacillariophyta</taxon>
        <taxon>Mediophyceae</taxon>
        <taxon>Biddulphiophycidae</taxon>
        <taxon>Eupodiscales</taxon>
        <taxon>Odontellaceae</taxon>
        <taxon>Odontella</taxon>
    </lineage>
</organism>
<name>A0A7S4I385_9STRA</name>
<accession>A0A7S4I385</accession>
<feature type="compositionally biased region" description="Acidic residues" evidence="1">
    <location>
        <begin position="512"/>
        <end position="521"/>
    </location>
</feature>